<dbReference type="CDD" id="cd00085">
    <property type="entry name" value="HNHc"/>
    <property type="match status" value="1"/>
</dbReference>
<sequence length="208" mass="23781">MTDRILSPYSFKAQELQLISDRFVTHTDWSKSCFDGIKQAVKNDLRPKQGNLCCYCKWELGFDIKEVDIEHIVPKSEYSEYTFHPNNLSLSCPGCNTNKGTKPVLSVPITAYPTDGINVSIVHAHFDDYSQHIERHADAIYEGLSPKGRRTIKLCKLDRLKDVLKKMKDAKSKDTQIAQLVAELVQTKDTQRSDEIMLELSQLTEQFL</sequence>
<evidence type="ECO:0000259" key="1">
    <source>
        <dbReference type="Pfam" id="PF01844"/>
    </source>
</evidence>
<keyword evidence="3" id="KW-1185">Reference proteome</keyword>
<reference evidence="2 3" key="1">
    <citation type="submission" date="2022-02" db="EMBL/GenBank/DDBJ databases">
        <title>Genome analysis of Beneficial Microorganisms for Coral consortium from Pocillopora damicornis.</title>
        <authorList>
            <person name="Rosado P.M."/>
            <person name="Cardoso P.M."/>
            <person name="Rosado J.G."/>
            <person name="Schultz J."/>
            <person name="Rocha U."/>
            <person name="Costa T.K."/>
            <person name="Peixoto R.S."/>
        </authorList>
    </citation>
    <scope>NUCLEOTIDE SEQUENCE [LARGE SCALE GENOMIC DNA]</scope>
    <source>
        <strain evidence="2 3">BMC5</strain>
    </source>
</reference>
<name>A0ABT6U2R8_9GAMM</name>
<feature type="domain" description="HNH" evidence="1">
    <location>
        <begin position="53"/>
        <end position="101"/>
    </location>
</feature>
<protein>
    <submittedName>
        <fullName evidence="2">HNH endonuclease</fullName>
    </submittedName>
</protein>
<dbReference type="RefSeq" id="WP_175083462.1">
    <property type="nucleotide sequence ID" value="NZ_JAKUMG010000003.1"/>
</dbReference>
<dbReference type="Proteomes" id="UP001156974">
    <property type="component" value="Unassembled WGS sequence"/>
</dbReference>
<proteinExistence type="predicted"/>
<dbReference type="Pfam" id="PF01844">
    <property type="entry name" value="HNH"/>
    <property type="match status" value="1"/>
</dbReference>
<accession>A0ABT6U2R8</accession>
<dbReference type="InterPro" id="IPR002711">
    <property type="entry name" value="HNH"/>
</dbReference>
<dbReference type="Gene3D" id="1.10.30.50">
    <property type="match status" value="1"/>
</dbReference>
<dbReference type="GO" id="GO:0004519">
    <property type="term" value="F:endonuclease activity"/>
    <property type="evidence" value="ECO:0007669"/>
    <property type="project" value="UniProtKB-KW"/>
</dbReference>
<evidence type="ECO:0000313" key="2">
    <source>
        <dbReference type="EMBL" id="MDI4669398.1"/>
    </source>
</evidence>
<organism evidence="2 3">
    <name type="scientific">Pseudoalteromonas shioyasakiensis</name>
    <dbReference type="NCBI Taxonomy" id="1190813"/>
    <lineage>
        <taxon>Bacteria</taxon>
        <taxon>Pseudomonadati</taxon>
        <taxon>Pseudomonadota</taxon>
        <taxon>Gammaproteobacteria</taxon>
        <taxon>Alteromonadales</taxon>
        <taxon>Pseudoalteromonadaceae</taxon>
        <taxon>Pseudoalteromonas</taxon>
    </lineage>
</organism>
<comment type="caution">
    <text evidence="2">The sequence shown here is derived from an EMBL/GenBank/DDBJ whole genome shotgun (WGS) entry which is preliminary data.</text>
</comment>
<dbReference type="EMBL" id="JAKUMG010000003">
    <property type="protein sequence ID" value="MDI4669398.1"/>
    <property type="molecule type" value="Genomic_DNA"/>
</dbReference>
<keyword evidence="2" id="KW-0255">Endonuclease</keyword>
<gene>
    <name evidence="2" type="ORF">MKZ47_09840</name>
</gene>
<keyword evidence="2" id="KW-0540">Nuclease</keyword>
<evidence type="ECO:0000313" key="3">
    <source>
        <dbReference type="Proteomes" id="UP001156974"/>
    </source>
</evidence>
<keyword evidence="2" id="KW-0378">Hydrolase</keyword>
<dbReference type="InterPro" id="IPR003615">
    <property type="entry name" value="HNH_nuc"/>
</dbReference>